<comment type="caution">
    <text evidence="1">The sequence shown here is derived from an EMBL/GenBank/DDBJ whole genome shotgun (WGS) entry which is preliminary data.</text>
</comment>
<dbReference type="AlphaFoldDB" id="A0A433B9C9"/>
<organism evidence="1 2">
    <name type="scientific">Jimgerdemannia flammicorona</name>
    <dbReference type="NCBI Taxonomy" id="994334"/>
    <lineage>
        <taxon>Eukaryota</taxon>
        <taxon>Fungi</taxon>
        <taxon>Fungi incertae sedis</taxon>
        <taxon>Mucoromycota</taxon>
        <taxon>Mucoromycotina</taxon>
        <taxon>Endogonomycetes</taxon>
        <taxon>Endogonales</taxon>
        <taxon>Endogonaceae</taxon>
        <taxon>Jimgerdemannia</taxon>
    </lineage>
</organism>
<reference evidence="1 2" key="1">
    <citation type="journal article" date="2018" name="New Phytol.">
        <title>Phylogenomics of Endogonaceae and evolution of mycorrhizas within Mucoromycota.</title>
        <authorList>
            <person name="Chang Y."/>
            <person name="Desiro A."/>
            <person name="Na H."/>
            <person name="Sandor L."/>
            <person name="Lipzen A."/>
            <person name="Clum A."/>
            <person name="Barry K."/>
            <person name="Grigoriev I.V."/>
            <person name="Martin F.M."/>
            <person name="Stajich J.E."/>
            <person name="Smith M.E."/>
            <person name="Bonito G."/>
            <person name="Spatafora J.W."/>
        </authorList>
    </citation>
    <scope>NUCLEOTIDE SEQUENCE [LARGE SCALE GENOMIC DNA]</scope>
    <source>
        <strain evidence="1 2">GMNB39</strain>
    </source>
</reference>
<dbReference type="Proteomes" id="UP000268093">
    <property type="component" value="Unassembled WGS sequence"/>
</dbReference>
<accession>A0A433B9C9</accession>
<gene>
    <name evidence="1" type="ORF">BC936DRAFT_139730</name>
</gene>
<keyword evidence="2" id="KW-1185">Reference proteome</keyword>
<sequence>MDADLPTAKDIFKRSNVQPTWEALGRIRADKINFPDEEELEFRLEELRVPELSKVLVWVPFDYFAEVEPLGQGDVYRGTVLWSRGRHAKPQKNGRGEFDIVYDVQDVGSTYALKEVSPLRAAECAPSAYRKRHYERHRTFLDPSDQQVFHGDGIRQHEY</sequence>
<name>A0A433B9C9_9FUNG</name>
<protein>
    <submittedName>
        <fullName evidence="1">Uncharacterized protein</fullName>
    </submittedName>
</protein>
<proteinExistence type="predicted"/>
<evidence type="ECO:0000313" key="1">
    <source>
        <dbReference type="EMBL" id="RUP13625.1"/>
    </source>
</evidence>
<evidence type="ECO:0000313" key="2">
    <source>
        <dbReference type="Proteomes" id="UP000268093"/>
    </source>
</evidence>
<dbReference type="EMBL" id="RBNI01015678">
    <property type="protein sequence ID" value="RUP13625.1"/>
    <property type="molecule type" value="Genomic_DNA"/>
</dbReference>